<feature type="transmembrane region" description="Helical" evidence="7">
    <location>
        <begin position="124"/>
        <end position="146"/>
    </location>
</feature>
<accession>A0A7W5D3S9</accession>
<dbReference type="RefSeq" id="WP_235869444.1">
    <property type="nucleotide sequence ID" value="NZ_CANSOV010000015.1"/>
</dbReference>
<evidence type="ECO:0000313" key="8">
    <source>
        <dbReference type="EMBL" id="MBB3171876.1"/>
    </source>
</evidence>
<feature type="transmembrane region" description="Helical" evidence="7">
    <location>
        <begin position="41"/>
        <end position="62"/>
    </location>
</feature>
<name>A0A7W5D3S9_9ACTN</name>
<feature type="transmembrane region" description="Helical" evidence="7">
    <location>
        <begin position="382"/>
        <end position="401"/>
    </location>
</feature>
<evidence type="ECO:0000256" key="1">
    <source>
        <dbReference type="ARBA" id="ARBA00004141"/>
    </source>
</evidence>
<dbReference type="InterPro" id="IPR037272">
    <property type="entry name" value="SNS_sf"/>
</dbReference>
<dbReference type="Proteomes" id="UP000530850">
    <property type="component" value="Unassembled WGS sequence"/>
</dbReference>
<dbReference type="Pfam" id="PF00209">
    <property type="entry name" value="SNF"/>
    <property type="match status" value="2"/>
</dbReference>
<evidence type="ECO:0000256" key="7">
    <source>
        <dbReference type="SAM" id="Phobius"/>
    </source>
</evidence>
<proteinExistence type="inferred from homology"/>
<dbReference type="EMBL" id="JACHYA010000006">
    <property type="protein sequence ID" value="MBB3171876.1"/>
    <property type="molecule type" value="Genomic_DNA"/>
</dbReference>
<evidence type="ECO:0000256" key="3">
    <source>
        <dbReference type="ARBA" id="ARBA00022692"/>
    </source>
</evidence>
<keyword evidence="5 7" id="KW-0472">Membrane</keyword>
<feature type="transmembrane region" description="Helical" evidence="7">
    <location>
        <begin position="178"/>
        <end position="197"/>
    </location>
</feature>
<feature type="transmembrane region" description="Helical" evidence="7">
    <location>
        <begin position="209"/>
        <end position="236"/>
    </location>
</feature>
<dbReference type="AlphaFoldDB" id="A0A7W5D3S9"/>
<dbReference type="GeneID" id="93357624"/>
<sequence>MSDNEMLAEGAGAAGAAEGASGLAEGAENFPAKAAVPREHFASRLGFILISAGCAIGLGNVWRFPYIAGEYGGAAFILMYLVFLVILGLPVMVMEFAVGRASQRSAALAFDILQPSRRWHWFSWWAYIGCMLLMMFYTTVCGWMLAYMAKMATGTFVGLDPDGVAGVFGAMLANPGEMIGWMLVVILIGFAVCSFGLQKGVERVTKVMMVALLVVMGVLVVRSVTLPGAAAGLEFYLVPDFGKMFEGGWAGFGDAVYAAMGQAFFTLSLGISAMEVFGSRIGKKHSLTGEALRICGLDTMVAILAGFIIFPACFAFAVAPDQGPALVFVTLPNVFEQMPLGQLWGTLFFVFMSFAALSTIIAVFENIITFTMERWNLDRRTAILRTGALITVLSLPCALGFNVLAGVTVPGIGDIQSIEDFIVSNNMLPLGSLLYVVFCLSRKGWGWKNFLKEADTGAGAPFPRWSRVWLTYGLPALIVVIFIMGYVPKFMLWLGLA</sequence>
<feature type="transmembrane region" description="Helical" evidence="7">
    <location>
        <begin position="299"/>
        <end position="319"/>
    </location>
</feature>
<evidence type="ECO:0000256" key="2">
    <source>
        <dbReference type="ARBA" id="ARBA00022448"/>
    </source>
</evidence>
<comment type="caution">
    <text evidence="8">The sequence shown here is derived from an EMBL/GenBank/DDBJ whole genome shotgun (WGS) entry which is preliminary data.</text>
</comment>
<dbReference type="PANTHER" id="PTHR42948:SF1">
    <property type="entry name" value="TRANSPORTER"/>
    <property type="match status" value="1"/>
</dbReference>
<dbReference type="PROSITE" id="PS00610">
    <property type="entry name" value="NA_NEUROTRAN_SYMP_1"/>
    <property type="match status" value="1"/>
</dbReference>
<feature type="transmembrane region" description="Helical" evidence="7">
    <location>
        <begin position="469"/>
        <end position="487"/>
    </location>
</feature>
<reference evidence="8 9" key="1">
    <citation type="submission" date="2020-08" db="EMBL/GenBank/DDBJ databases">
        <title>Sequencing the genomes of 1000 actinobacteria strains.</title>
        <authorList>
            <person name="Klenk H.-P."/>
        </authorList>
    </citation>
    <scope>NUCLEOTIDE SEQUENCE [LARGE SCALE GENOMIC DNA]</scope>
    <source>
        <strain evidence="8 9">DSM 22242</strain>
    </source>
</reference>
<dbReference type="CDD" id="cd10336">
    <property type="entry name" value="SLC6sbd_Tyt1-Like"/>
    <property type="match status" value="1"/>
</dbReference>
<feature type="transmembrane region" description="Helical" evidence="7">
    <location>
        <begin position="74"/>
        <end position="98"/>
    </location>
</feature>
<dbReference type="InterPro" id="IPR000175">
    <property type="entry name" value="Na/ntran_symport"/>
</dbReference>
<dbReference type="PRINTS" id="PR00176">
    <property type="entry name" value="NANEUSMPORT"/>
</dbReference>
<keyword evidence="4 7" id="KW-1133">Transmembrane helix</keyword>
<keyword evidence="2 6" id="KW-0813">Transport</keyword>
<protein>
    <recommendedName>
        <fullName evidence="6">Transporter</fullName>
    </recommendedName>
</protein>
<organism evidence="8 9">
    <name type="scientific">Parvibacter caecicola</name>
    <dbReference type="NCBI Taxonomy" id="747645"/>
    <lineage>
        <taxon>Bacteria</taxon>
        <taxon>Bacillati</taxon>
        <taxon>Actinomycetota</taxon>
        <taxon>Coriobacteriia</taxon>
        <taxon>Coriobacteriales</taxon>
        <taxon>Coriobacteriaceae</taxon>
        <taxon>Parvibacter</taxon>
    </lineage>
</organism>
<evidence type="ECO:0000256" key="4">
    <source>
        <dbReference type="ARBA" id="ARBA00022989"/>
    </source>
</evidence>
<gene>
    <name evidence="8" type="ORF">FHR31_001707</name>
</gene>
<evidence type="ECO:0000313" key="9">
    <source>
        <dbReference type="Proteomes" id="UP000530850"/>
    </source>
</evidence>
<feature type="transmembrane region" description="Helical" evidence="7">
    <location>
        <begin position="421"/>
        <end position="440"/>
    </location>
</feature>
<evidence type="ECO:0000256" key="6">
    <source>
        <dbReference type="RuleBase" id="RU003732"/>
    </source>
</evidence>
<dbReference type="NCBIfam" id="NF037979">
    <property type="entry name" value="Na_transp"/>
    <property type="match status" value="1"/>
</dbReference>
<keyword evidence="3 6" id="KW-0812">Transmembrane</keyword>
<dbReference type="GO" id="GO:0016020">
    <property type="term" value="C:membrane"/>
    <property type="evidence" value="ECO:0007669"/>
    <property type="project" value="UniProtKB-SubCell"/>
</dbReference>
<dbReference type="InterPro" id="IPR047218">
    <property type="entry name" value="YocR/YhdH-like"/>
</dbReference>
<dbReference type="PROSITE" id="PS50267">
    <property type="entry name" value="NA_NEUROTRAN_SYMP_3"/>
    <property type="match status" value="1"/>
</dbReference>
<dbReference type="PANTHER" id="PTHR42948">
    <property type="entry name" value="TRANSPORTER"/>
    <property type="match status" value="1"/>
</dbReference>
<dbReference type="GO" id="GO:0015293">
    <property type="term" value="F:symporter activity"/>
    <property type="evidence" value="ECO:0007669"/>
    <property type="project" value="UniProtKB-KW"/>
</dbReference>
<feature type="transmembrane region" description="Helical" evidence="7">
    <location>
        <begin position="256"/>
        <end position="278"/>
    </location>
</feature>
<feature type="transmembrane region" description="Helical" evidence="7">
    <location>
        <begin position="343"/>
        <end position="370"/>
    </location>
</feature>
<keyword evidence="6" id="KW-0769">Symport</keyword>
<evidence type="ECO:0000256" key="5">
    <source>
        <dbReference type="ARBA" id="ARBA00023136"/>
    </source>
</evidence>
<comment type="similarity">
    <text evidence="6">Belongs to the sodium:neurotransmitter symporter (SNF) (TC 2.A.22) family.</text>
</comment>
<comment type="subcellular location">
    <subcellularLocation>
        <location evidence="1">Membrane</location>
        <topology evidence="1">Multi-pass membrane protein</topology>
    </subcellularLocation>
</comment>
<dbReference type="SUPFAM" id="SSF161070">
    <property type="entry name" value="SNF-like"/>
    <property type="match status" value="1"/>
</dbReference>